<dbReference type="AlphaFoldDB" id="A0A2T6ZCE1"/>
<comment type="caution">
    <text evidence="2">The sequence shown here is derived from an EMBL/GenBank/DDBJ whole genome shotgun (WGS) entry which is preliminary data.</text>
</comment>
<organism evidence="2 3">
    <name type="scientific">Tuber borchii</name>
    <name type="common">White truffle</name>
    <dbReference type="NCBI Taxonomy" id="42251"/>
    <lineage>
        <taxon>Eukaryota</taxon>
        <taxon>Fungi</taxon>
        <taxon>Dikarya</taxon>
        <taxon>Ascomycota</taxon>
        <taxon>Pezizomycotina</taxon>
        <taxon>Pezizomycetes</taxon>
        <taxon>Pezizales</taxon>
        <taxon>Tuberaceae</taxon>
        <taxon>Tuber</taxon>
    </lineage>
</organism>
<reference evidence="2 3" key="1">
    <citation type="submission" date="2017-04" db="EMBL/GenBank/DDBJ databases">
        <title>Draft genome sequence of Tuber borchii Vittad., a whitish edible truffle.</title>
        <authorList>
            <consortium name="DOE Joint Genome Institute"/>
            <person name="Murat C."/>
            <person name="Kuo A."/>
            <person name="Barry K.W."/>
            <person name="Clum A."/>
            <person name="Dockter R.B."/>
            <person name="Fauchery L."/>
            <person name="Iotti M."/>
            <person name="Kohler A."/>
            <person name="Labutti K."/>
            <person name="Lindquist E.A."/>
            <person name="Lipzen A."/>
            <person name="Ohm R.A."/>
            <person name="Wang M."/>
            <person name="Grigoriev I.V."/>
            <person name="Zambonelli A."/>
            <person name="Martin F.M."/>
        </authorList>
    </citation>
    <scope>NUCLEOTIDE SEQUENCE [LARGE SCALE GENOMIC DNA]</scope>
    <source>
        <strain evidence="2 3">Tbo3840</strain>
    </source>
</reference>
<protein>
    <submittedName>
        <fullName evidence="2">Uncharacterized protein</fullName>
    </submittedName>
</protein>
<dbReference type="OrthoDB" id="5462258at2759"/>
<accession>A0A2T6ZCE1</accession>
<evidence type="ECO:0000313" key="2">
    <source>
        <dbReference type="EMBL" id="PUU73167.1"/>
    </source>
</evidence>
<evidence type="ECO:0000256" key="1">
    <source>
        <dbReference type="SAM" id="MobiDB-lite"/>
    </source>
</evidence>
<sequence length="155" mass="17035">MTTFPSSKGGSSHAQQSEPSNTGAGLASFTSIQVKPSIKFTGFTGEIQKHGPVLPVQNHLRGLTKAEMALAVVEMLNLHQQHSEVLGVVVTHIWEYYIVPGKLWEHYEGGKSQFMEDVAFSEFVGPTIKSSKATQSRKLRNIASLQAAWGVRWLN</sequence>
<evidence type="ECO:0000313" key="3">
    <source>
        <dbReference type="Proteomes" id="UP000244722"/>
    </source>
</evidence>
<dbReference type="Proteomes" id="UP000244722">
    <property type="component" value="Unassembled WGS sequence"/>
</dbReference>
<dbReference type="EMBL" id="NESQ01000408">
    <property type="protein sequence ID" value="PUU73167.1"/>
    <property type="molecule type" value="Genomic_DNA"/>
</dbReference>
<keyword evidence="3" id="KW-1185">Reference proteome</keyword>
<feature type="region of interest" description="Disordered" evidence="1">
    <location>
        <begin position="1"/>
        <end position="25"/>
    </location>
</feature>
<proteinExistence type="predicted"/>
<name>A0A2T6ZCE1_TUBBO</name>
<dbReference type="STRING" id="42251.A0A2T6ZCE1"/>
<gene>
    <name evidence="2" type="ORF">B9Z19DRAFT_1069216</name>
</gene>